<dbReference type="OrthoDB" id="7813231at2"/>
<organism evidence="2 3">
    <name type="scientific">Mucilaginibacter yixingensis</name>
    <dbReference type="NCBI Taxonomy" id="1295612"/>
    <lineage>
        <taxon>Bacteria</taxon>
        <taxon>Pseudomonadati</taxon>
        <taxon>Bacteroidota</taxon>
        <taxon>Sphingobacteriia</taxon>
        <taxon>Sphingobacteriales</taxon>
        <taxon>Sphingobacteriaceae</taxon>
        <taxon>Mucilaginibacter</taxon>
    </lineage>
</organism>
<feature type="chain" id="PRO_5015643008" description="Cellulase (Glycosyl hydrolase family 5)" evidence="1">
    <location>
        <begin position="20"/>
        <end position="359"/>
    </location>
</feature>
<keyword evidence="1" id="KW-0732">Signal</keyword>
<dbReference type="Proteomes" id="UP000244168">
    <property type="component" value="Unassembled WGS sequence"/>
</dbReference>
<sequence>MNKPLIFCFLLLCCNLALARVPKTFVTIKGDDFYINGKITYQGVTWNGHRIEGLLFNSRMVQGIFDDENPATRELFKYPDTGKWDPDRNTNEFLAAMQSWRQHGLLAFTLNLQGGSPIGYGNHGWVNTAFDEDGNLKKPYLQRLKKILDRADDLGMVVILGYFYQGQDEHLHDEKAVLNAVDNATNWLLQQGYHNVMVEVDNECDVKYDHPILAAPRIHELIARVKAMHKGNFHLLASTSFRGNAIPTAKVADVADFLLVHGNKVDKPERIAQMVTETRAQTQRQIPVLFNEDDHYDFDKPDNNLLSALKMHASWGYFDYRLQGEKYEDGFQSVPVDWQINSERKKGFFNLIMKITTGK</sequence>
<dbReference type="AlphaFoldDB" id="A0A2T5JFD7"/>
<dbReference type="Gene3D" id="3.20.20.80">
    <property type="entry name" value="Glycosidases"/>
    <property type="match status" value="1"/>
</dbReference>
<keyword evidence="3" id="KW-1185">Reference proteome</keyword>
<dbReference type="SUPFAM" id="SSF51445">
    <property type="entry name" value="(Trans)glycosidases"/>
    <property type="match status" value="1"/>
</dbReference>
<feature type="signal peptide" evidence="1">
    <location>
        <begin position="1"/>
        <end position="19"/>
    </location>
</feature>
<evidence type="ECO:0000313" key="3">
    <source>
        <dbReference type="Proteomes" id="UP000244168"/>
    </source>
</evidence>
<reference evidence="2 3" key="1">
    <citation type="submission" date="2018-04" db="EMBL/GenBank/DDBJ databases">
        <title>Genomic Encyclopedia of Archaeal and Bacterial Type Strains, Phase II (KMG-II): from individual species to whole genera.</title>
        <authorList>
            <person name="Goeker M."/>
        </authorList>
    </citation>
    <scope>NUCLEOTIDE SEQUENCE [LARGE SCALE GENOMIC DNA]</scope>
    <source>
        <strain evidence="2 3">DSM 26809</strain>
    </source>
</reference>
<gene>
    <name evidence="2" type="ORF">C8P68_101375</name>
</gene>
<evidence type="ECO:0000256" key="1">
    <source>
        <dbReference type="SAM" id="SignalP"/>
    </source>
</evidence>
<dbReference type="InterPro" id="IPR017853">
    <property type="entry name" value="GH"/>
</dbReference>
<proteinExistence type="predicted"/>
<evidence type="ECO:0000313" key="2">
    <source>
        <dbReference type="EMBL" id="PTR01142.1"/>
    </source>
</evidence>
<comment type="caution">
    <text evidence="2">The sequence shown here is derived from an EMBL/GenBank/DDBJ whole genome shotgun (WGS) entry which is preliminary data.</text>
</comment>
<evidence type="ECO:0008006" key="4">
    <source>
        <dbReference type="Google" id="ProtNLM"/>
    </source>
</evidence>
<accession>A0A2T5JFD7</accession>
<dbReference type="EMBL" id="QAOQ01000001">
    <property type="protein sequence ID" value="PTR01142.1"/>
    <property type="molecule type" value="Genomic_DNA"/>
</dbReference>
<protein>
    <recommendedName>
        <fullName evidence="4">Cellulase (Glycosyl hydrolase family 5)</fullName>
    </recommendedName>
</protein>
<name>A0A2T5JFD7_9SPHI</name>
<dbReference type="RefSeq" id="WP_107826561.1">
    <property type="nucleotide sequence ID" value="NZ_CP160205.1"/>
</dbReference>